<feature type="domain" description="Multidrug resistance protein MdtA-like barrel-sandwich hybrid" evidence="5">
    <location>
        <begin position="55"/>
        <end position="192"/>
    </location>
</feature>
<evidence type="ECO:0000256" key="4">
    <source>
        <dbReference type="SAM" id="SignalP"/>
    </source>
</evidence>
<dbReference type="InterPro" id="IPR006143">
    <property type="entry name" value="RND_pump_MFP"/>
</dbReference>
<evidence type="ECO:0000256" key="1">
    <source>
        <dbReference type="ARBA" id="ARBA00004196"/>
    </source>
</evidence>
<dbReference type="AlphaFoldDB" id="A0A1H8H033"/>
<protein>
    <submittedName>
        <fullName evidence="7">Membrane fusion protein, multidrug efflux system</fullName>
    </submittedName>
</protein>
<dbReference type="GO" id="GO:0005886">
    <property type="term" value="C:plasma membrane"/>
    <property type="evidence" value="ECO:0007669"/>
    <property type="project" value="TreeGrafter"/>
</dbReference>
<proteinExistence type="inferred from homology"/>
<comment type="subcellular location">
    <subcellularLocation>
        <location evidence="1">Cell envelope</location>
    </subcellularLocation>
</comment>
<dbReference type="PANTHER" id="PTHR30158">
    <property type="entry name" value="ACRA/E-RELATED COMPONENT OF DRUG EFFLUX TRANSPORTER"/>
    <property type="match status" value="1"/>
</dbReference>
<dbReference type="InterPro" id="IPR058625">
    <property type="entry name" value="MdtA-like_BSH"/>
</dbReference>
<dbReference type="Gene3D" id="1.10.287.470">
    <property type="entry name" value="Helix hairpin bin"/>
    <property type="match status" value="1"/>
</dbReference>
<keyword evidence="8" id="KW-1185">Reference proteome</keyword>
<dbReference type="GO" id="GO:0030313">
    <property type="term" value="C:cell envelope"/>
    <property type="evidence" value="ECO:0007669"/>
    <property type="project" value="UniProtKB-SubCell"/>
</dbReference>
<sequence length="384" mass="40927">MHFRSLLTIAMLALFASGVSAPAQETPTPGYVVARESVVPVRVSLIGRAVARNATQLRPQVGGTVTEILYRSGSRVEAGEPLFSIDPLTYEIAVSIAVAEHARAEADLHSAQSAFRRAEQLQGTTASRAMFEDAEANMLKARATLAESEANLTLARAQLEWTTVRAPISGIVGVPQVAVGDLVSQGQATVLAEIVQTDPVYVDLIEPYPTRMRIEARAARGEIELAQTPGLALHLADGRSTEGAGRLVSTSATVSATTGTRVLRFEMDNPAGIVAPGMFLHADLIVGDERAVLVPQRAAQRERDGTLFAWIARDGHAEKRQLSENGSHANAWVISDGVEAGEWILIDGLTNLREGDPVAPIPVEIDELGVVRDLASMQEPVAAN</sequence>
<feature type="coiled-coil region" evidence="3">
    <location>
        <begin position="101"/>
        <end position="151"/>
    </location>
</feature>
<dbReference type="Gene3D" id="2.40.420.20">
    <property type="match status" value="1"/>
</dbReference>
<feature type="chain" id="PRO_5011703357" evidence="4">
    <location>
        <begin position="22"/>
        <end position="384"/>
    </location>
</feature>
<keyword evidence="4" id="KW-0732">Signal</keyword>
<accession>A0A1H8H033</accession>
<feature type="domain" description="Multidrug resistance protein MdtA-like C-terminal permuted SH3" evidence="6">
    <location>
        <begin position="291"/>
        <end position="349"/>
    </location>
</feature>
<name>A0A1H8H033_9RHOB</name>
<keyword evidence="3" id="KW-0175">Coiled coil</keyword>
<dbReference type="GO" id="GO:0046677">
    <property type="term" value="P:response to antibiotic"/>
    <property type="evidence" value="ECO:0007669"/>
    <property type="project" value="TreeGrafter"/>
</dbReference>
<evidence type="ECO:0000313" key="8">
    <source>
        <dbReference type="Proteomes" id="UP000199054"/>
    </source>
</evidence>
<dbReference type="Gene3D" id="2.40.30.170">
    <property type="match status" value="1"/>
</dbReference>
<evidence type="ECO:0000259" key="5">
    <source>
        <dbReference type="Pfam" id="PF25917"/>
    </source>
</evidence>
<dbReference type="NCBIfam" id="TIGR01730">
    <property type="entry name" value="RND_mfp"/>
    <property type="match status" value="1"/>
</dbReference>
<dbReference type="Pfam" id="PF25917">
    <property type="entry name" value="BSH_RND"/>
    <property type="match status" value="1"/>
</dbReference>
<dbReference type="InterPro" id="IPR058627">
    <property type="entry name" value="MdtA-like_C"/>
</dbReference>
<dbReference type="SUPFAM" id="SSF111369">
    <property type="entry name" value="HlyD-like secretion proteins"/>
    <property type="match status" value="1"/>
</dbReference>
<dbReference type="Proteomes" id="UP000199054">
    <property type="component" value="Unassembled WGS sequence"/>
</dbReference>
<reference evidence="7 8" key="1">
    <citation type="submission" date="2016-10" db="EMBL/GenBank/DDBJ databases">
        <authorList>
            <person name="de Groot N.N."/>
        </authorList>
    </citation>
    <scope>NUCLEOTIDE SEQUENCE [LARGE SCALE GENOMIC DNA]</scope>
    <source>
        <strain evidence="7 8">DSM 8512</strain>
    </source>
</reference>
<organism evidence="7 8">
    <name type="scientific">Paracoccus alcaliphilus</name>
    <dbReference type="NCBI Taxonomy" id="34002"/>
    <lineage>
        <taxon>Bacteria</taxon>
        <taxon>Pseudomonadati</taxon>
        <taxon>Pseudomonadota</taxon>
        <taxon>Alphaproteobacteria</taxon>
        <taxon>Rhodobacterales</taxon>
        <taxon>Paracoccaceae</taxon>
        <taxon>Paracoccus</taxon>
    </lineage>
</organism>
<dbReference type="GO" id="GO:0022857">
    <property type="term" value="F:transmembrane transporter activity"/>
    <property type="evidence" value="ECO:0007669"/>
    <property type="project" value="InterPro"/>
</dbReference>
<dbReference type="STRING" id="34002.SAMN04489859_100834"/>
<evidence type="ECO:0000313" key="7">
    <source>
        <dbReference type="EMBL" id="SEN49334.1"/>
    </source>
</evidence>
<comment type="similarity">
    <text evidence="2">Belongs to the membrane fusion protein (MFP) (TC 8.A.1) family.</text>
</comment>
<dbReference type="Pfam" id="PF25967">
    <property type="entry name" value="RND-MFP_C"/>
    <property type="match status" value="1"/>
</dbReference>
<evidence type="ECO:0000256" key="2">
    <source>
        <dbReference type="ARBA" id="ARBA00009477"/>
    </source>
</evidence>
<evidence type="ECO:0000259" key="6">
    <source>
        <dbReference type="Pfam" id="PF25967"/>
    </source>
</evidence>
<feature type="signal peptide" evidence="4">
    <location>
        <begin position="1"/>
        <end position="21"/>
    </location>
</feature>
<gene>
    <name evidence="7" type="ORF">SAMN04489859_100834</name>
</gene>
<evidence type="ECO:0000256" key="3">
    <source>
        <dbReference type="SAM" id="Coils"/>
    </source>
</evidence>
<dbReference type="EMBL" id="FODE01000008">
    <property type="protein sequence ID" value="SEN49334.1"/>
    <property type="molecule type" value="Genomic_DNA"/>
</dbReference>
<dbReference type="Gene3D" id="2.40.50.100">
    <property type="match status" value="1"/>
</dbReference>